<dbReference type="PANTHER" id="PTHR24221:SF579">
    <property type="entry name" value="ABC TRANSPORTER"/>
    <property type="match status" value="1"/>
</dbReference>
<dbReference type="InterPro" id="IPR039421">
    <property type="entry name" value="Type_1_exporter"/>
</dbReference>
<sequence length="273" mass="29886">IQDIFASQPEIKPAPEGADTMVEMGDIEFQGLKFSYPGEDTLSLKGIDIKISQGQTLGVVGVIGSGKTTLAQMLLRFHDLTAGALFIGSRPIKEIPLQSLRDSIGYVSQEPFLFSTSIRDNIFLGRVSATDRELEEIVRIAGLSKDVERFPHRLDTLIGERGVSLSGGQKQRIALARALIKKPEVLILDDAFSHLDSETEEEILENIQGQLRQTTTLIISHRLSAVRGADRIIVMGAGQIIEQGNHASLVRVGGVYAGLFQNQLLAREMEILL</sequence>
<protein>
    <recommendedName>
        <fullName evidence="9">ABC transporter domain-containing protein</fullName>
    </recommendedName>
</protein>
<evidence type="ECO:0000256" key="5">
    <source>
        <dbReference type="ARBA" id="ARBA00022741"/>
    </source>
</evidence>
<comment type="subcellular location">
    <subcellularLocation>
        <location evidence="1">Cell membrane</location>
        <topology evidence="1">Multi-pass membrane protein</topology>
    </subcellularLocation>
</comment>
<dbReference type="InterPro" id="IPR027417">
    <property type="entry name" value="P-loop_NTPase"/>
</dbReference>
<accession>A0A382UV35</accession>
<dbReference type="FunFam" id="3.40.50.300:FF:000221">
    <property type="entry name" value="Multidrug ABC transporter ATP-binding protein"/>
    <property type="match status" value="1"/>
</dbReference>
<dbReference type="InterPro" id="IPR003439">
    <property type="entry name" value="ABC_transporter-like_ATP-bd"/>
</dbReference>
<keyword evidence="3" id="KW-1003">Cell membrane</keyword>
<proteinExistence type="predicted"/>
<organism evidence="10">
    <name type="scientific">marine metagenome</name>
    <dbReference type="NCBI Taxonomy" id="408172"/>
    <lineage>
        <taxon>unclassified sequences</taxon>
        <taxon>metagenomes</taxon>
        <taxon>ecological metagenomes</taxon>
    </lineage>
</organism>
<name>A0A382UV35_9ZZZZ</name>
<keyword evidence="6" id="KW-0067">ATP-binding</keyword>
<dbReference type="SMART" id="SM00382">
    <property type="entry name" value="AAA"/>
    <property type="match status" value="1"/>
</dbReference>
<feature type="domain" description="ABC transporter" evidence="9">
    <location>
        <begin position="27"/>
        <end position="262"/>
    </location>
</feature>
<keyword evidence="2" id="KW-0813">Transport</keyword>
<feature type="non-terminal residue" evidence="10">
    <location>
        <position position="1"/>
    </location>
</feature>
<evidence type="ECO:0000256" key="7">
    <source>
        <dbReference type="ARBA" id="ARBA00022989"/>
    </source>
</evidence>
<dbReference type="PROSITE" id="PS50893">
    <property type="entry name" value="ABC_TRANSPORTER_2"/>
    <property type="match status" value="1"/>
</dbReference>
<evidence type="ECO:0000259" key="9">
    <source>
        <dbReference type="PROSITE" id="PS50893"/>
    </source>
</evidence>
<dbReference type="InterPro" id="IPR017871">
    <property type="entry name" value="ABC_transporter-like_CS"/>
</dbReference>
<keyword evidence="4" id="KW-0812">Transmembrane</keyword>
<dbReference type="Gene3D" id="3.40.50.300">
    <property type="entry name" value="P-loop containing nucleotide triphosphate hydrolases"/>
    <property type="match status" value="1"/>
</dbReference>
<dbReference type="GO" id="GO:0016887">
    <property type="term" value="F:ATP hydrolysis activity"/>
    <property type="evidence" value="ECO:0007669"/>
    <property type="project" value="InterPro"/>
</dbReference>
<evidence type="ECO:0000256" key="1">
    <source>
        <dbReference type="ARBA" id="ARBA00004651"/>
    </source>
</evidence>
<dbReference type="EMBL" id="UINC01147032">
    <property type="protein sequence ID" value="SVD38113.1"/>
    <property type="molecule type" value="Genomic_DNA"/>
</dbReference>
<dbReference type="GO" id="GO:0005886">
    <property type="term" value="C:plasma membrane"/>
    <property type="evidence" value="ECO:0007669"/>
    <property type="project" value="UniProtKB-SubCell"/>
</dbReference>
<evidence type="ECO:0000313" key="10">
    <source>
        <dbReference type="EMBL" id="SVD38113.1"/>
    </source>
</evidence>
<keyword evidence="5" id="KW-0547">Nucleotide-binding</keyword>
<dbReference type="Gene3D" id="1.20.1560.10">
    <property type="entry name" value="ABC transporter type 1, transmembrane domain"/>
    <property type="match status" value="1"/>
</dbReference>
<reference evidence="10" key="1">
    <citation type="submission" date="2018-05" db="EMBL/GenBank/DDBJ databases">
        <authorList>
            <person name="Lanie J.A."/>
            <person name="Ng W.-L."/>
            <person name="Kazmierczak K.M."/>
            <person name="Andrzejewski T.M."/>
            <person name="Davidsen T.M."/>
            <person name="Wayne K.J."/>
            <person name="Tettelin H."/>
            <person name="Glass J.I."/>
            <person name="Rusch D."/>
            <person name="Podicherti R."/>
            <person name="Tsui H.-C.T."/>
            <person name="Winkler M.E."/>
        </authorList>
    </citation>
    <scope>NUCLEOTIDE SEQUENCE</scope>
</reference>
<keyword evidence="8" id="KW-0472">Membrane</keyword>
<evidence type="ECO:0000256" key="8">
    <source>
        <dbReference type="ARBA" id="ARBA00023136"/>
    </source>
</evidence>
<dbReference type="Pfam" id="PF00005">
    <property type="entry name" value="ABC_tran"/>
    <property type="match status" value="1"/>
</dbReference>
<evidence type="ECO:0000256" key="6">
    <source>
        <dbReference type="ARBA" id="ARBA00022840"/>
    </source>
</evidence>
<gene>
    <name evidence="10" type="ORF">METZ01_LOCUS390967</name>
</gene>
<dbReference type="GO" id="GO:0042626">
    <property type="term" value="F:ATPase-coupled transmembrane transporter activity"/>
    <property type="evidence" value="ECO:0007669"/>
    <property type="project" value="TreeGrafter"/>
</dbReference>
<dbReference type="SUPFAM" id="SSF52540">
    <property type="entry name" value="P-loop containing nucleoside triphosphate hydrolases"/>
    <property type="match status" value="1"/>
</dbReference>
<dbReference type="InterPro" id="IPR003593">
    <property type="entry name" value="AAA+_ATPase"/>
</dbReference>
<dbReference type="AlphaFoldDB" id="A0A382UV35"/>
<evidence type="ECO:0000256" key="3">
    <source>
        <dbReference type="ARBA" id="ARBA00022475"/>
    </source>
</evidence>
<dbReference type="PANTHER" id="PTHR24221">
    <property type="entry name" value="ATP-BINDING CASSETTE SUB-FAMILY B"/>
    <property type="match status" value="1"/>
</dbReference>
<keyword evidence="7" id="KW-1133">Transmembrane helix</keyword>
<evidence type="ECO:0000256" key="2">
    <source>
        <dbReference type="ARBA" id="ARBA00022448"/>
    </source>
</evidence>
<dbReference type="GO" id="GO:0005524">
    <property type="term" value="F:ATP binding"/>
    <property type="evidence" value="ECO:0007669"/>
    <property type="project" value="UniProtKB-KW"/>
</dbReference>
<evidence type="ECO:0000256" key="4">
    <source>
        <dbReference type="ARBA" id="ARBA00022692"/>
    </source>
</evidence>
<dbReference type="PROSITE" id="PS00211">
    <property type="entry name" value="ABC_TRANSPORTER_1"/>
    <property type="match status" value="1"/>
</dbReference>
<dbReference type="InterPro" id="IPR036640">
    <property type="entry name" value="ABC1_TM_sf"/>
</dbReference>